<evidence type="ECO:0000256" key="5">
    <source>
        <dbReference type="PROSITE-ProRule" id="PRU10141"/>
    </source>
</evidence>
<reference evidence="8 9" key="1">
    <citation type="journal article" date="2018" name="Mol. Plant">
        <title>The genome of Artemisia annua provides insight into the evolution of Asteraceae family and artemisinin biosynthesis.</title>
        <authorList>
            <person name="Shen Q."/>
            <person name="Zhang L."/>
            <person name="Liao Z."/>
            <person name="Wang S."/>
            <person name="Yan T."/>
            <person name="Shi P."/>
            <person name="Liu M."/>
            <person name="Fu X."/>
            <person name="Pan Q."/>
            <person name="Wang Y."/>
            <person name="Lv Z."/>
            <person name="Lu X."/>
            <person name="Zhang F."/>
            <person name="Jiang W."/>
            <person name="Ma Y."/>
            <person name="Chen M."/>
            <person name="Hao X."/>
            <person name="Li L."/>
            <person name="Tang Y."/>
            <person name="Lv G."/>
            <person name="Zhou Y."/>
            <person name="Sun X."/>
            <person name="Brodelius P.E."/>
            <person name="Rose J.K.C."/>
            <person name="Tang K."/>
        </authorList>
    </citation>
    <scope>NUCLEOTIDE SEQUENCE [LARGE SCALE GENOMIC DNA]</scope>
    <source>
        <strain evidence="9">cv. Huhao1</strain>
        <tissue evidence="8">Leaf</tissue>
    </source>
</reference>
<dbReference type="GO" id="GO:0030246">
    <property type="term" value="F:carbohydrate binding"/>
    <property type="evidence" value="ECO:0007669"/>
    <property type="project" value="UniProtKB-KW"/>
</dbReference>
<keyword evidence="3 8" id="KW-0418">Kinase</keyword>
<dbReference type="GO" id="GO:0005524">
    <property type="term" value="F:ATP binding"/>
    <property type="evidence" value="ECO:0007669"/>
    <property type="project" value="UniProtKB-UniRule"/>
</dbReference>
<dbReference type="SMART" id="SM00220">
    <property type="entry name" value="S_TKc"/>
    <property type="match status" value="1"/>
</dbReference>
<keyword evidence="6" id="KW-0723">Serine/threonine-protein kinase</keyword>
<dbReference type="PIRSF" id="PIRSF000654">
    <property type="entry name" value="Integrin-linked_kinase"/>
    <property type="match status" value="1"/>
</dbReference>
<dbReference type="PANTHER" id="PTHR27003:SF471">
    <property type="entry name" value="VASCULAR ENDOTHELIAL GROWTH FACTOR RECEPTOR 2 (VEGFR2)-RELATED"/>
    <property type="match status" value="1"/>
</dbReference>
<dbReference type="OrthoDB" id="1711336at2759"/>
<dbReference type="PROSITE" id="PS50011">
    <property type="entry name" value="PROTEIN_KINASE_DOM"/>
    <property type="match status" value="1"/>
</dbReference>
<sequence length="295" mass="33384">MALTVSLMCGPQNYVGGGGFGGVYKGEIAHGNGHQTIVAKRLDTSHGQGEKQYYNELQILCEYKHANVIGLVGYSNETRERIIVYEHASRGSLDRYLNDARLTWKKRLNICIDVASGLAFLHGDAETGQEVVIHRDIKTPNILLFDDWKAKLGDFGLSLISTLYEKENYIIDHACGTRGYVDPLYRKTGFLTIESDIYSFGVVLFEILCGRSTYPINKNEGPFLDSVKHNFEEGKQDEMVFEAIKKQIVPKSLTTFQMIAYRCLHDDKEKRPTAKEVLAQLKMALEYQVSLSMFY</sequence>
<dbReference type="GO" id="GO:0009506">
    <property type="term" value="C:plasmodesma"/>
    <property type="evidence" value="ECO:0007669"/>
    <property type="project" value="TreeGrafter"/>
</dbReference>
<keyword evidence="2 5" id="KW-0547">Nucleotide-binding</keyword>
<keyword evidence="9" id="KW-1185">Reference proteome</keyword>
<evidence type="ECO:0000313" key="9">
    <source>
        <dbReference type="Proteomes" id="UP000245207"/>
    </source>
</evidence>
<dbReference type="InterPro" id="IPR000719">
    <property type="entry name" value="Prot_kinase_dom"/>
</dbReference>
<evidence type="ECO:0000259" key="7">
    <source>
        <dbReference type="PROSITE" id="PS50011"/>
    </source>
</evidence>
<dbReference type="EMBL" id="PKPP01000329">
    <property type="protein sequence ID" value="PWA94195.1"/>
    <property type="molecule type" value="Genomic_DNA"/>
</dbReference>
<dbReference type="Proteomes" id="UP000245207">
    <property type="component" value="Unassembled WGS sequence"/>
</dbReference>
<dbReference type="GO" id="GO:0004714">
    <property type="term" value="F:transmembrane receptor protein tyrosine kinase activity"/>
    <property type="evidence" value="ECO:0007669"/>
    <property type="project" value="InterPro"/>
</dbReference>
<dbReference type="Pfam" id="PF00069">
    <property type="entry name" value="Pkinase"/>
    <property type="match status" value="1"/>
</dbReference>
<gene>
    <name evidence="8" type="ORF">CTI12_AA062480</name>
</gene>
<evidence type="ECO:0000256" key="2">
    <source>
        <dbReference type="ARBA" id="ARBA00022741"/>
    </source>
</evidence>
<dbReference type="Gene3D" id="3.30.200.20">
    <property type="entry name" value="Phosphorylase Kinase, domain 1"/>
    <property type="match status" value="1"/>
</dbReference>
<dbReference type="InterPro" id="IPR045272">
    <property type="entry name" value="ANXUR1/2-like"/>
</dbReference>
<keyword evidence="8" id="KW-0430">Lectin</keyword>
<dbReference type="PROSITE" id="PS00107">
    <property type="entry name" value="PROTEIN_KINASE_ATP"/>
    <property type="match status" value="1"/>
</dbReference>
<dbReference type="InterPro" id="IPR017441">
    <property type="entry name" value="Protein_kinase_ATP_BS"/>
</dbReference>
<dbReference type="PROSITE" id="PS00108">
    <property type="entry name" value="PROTEIN_KINASE_ST"/>
    <property type="match status" value="1"/>
</dbReference>
<dbReference type="SUPFAM" id="SSF56112">
    <property type="entry name" value="Protein kinase-like (PK-like)"/>
    <property type="match status" value="1"/>
</dbReference>
<dbReference type="GO" id="GO:0005886">
    <property type="term" value="C:plasma membrane"/>
    <property type="evidence" value="ECO:0007669"/>
    <property type="project" value="TreeGrafter"/>
</dbReference>
<dbReference type="STRING" id="35608.A0A2U1Q857"/>
<evidence type="ECO:0000256" key="1">
    <source>
        <dbReference type="ARBA" id="ARBA00022679"/>
    </source>
</evidence>
<feature type="domain" description="Protein kinase" evidence="7">
    <location>
        <begin position="9"/>
        <end position="283"/>
    </location>
</feature>
<dbReference type="Gene3D" id="1.10.510.10">
    <property type="entry name" value="Transferase(Phosphotransferase) domain 1"/>
    <property type="match status" value="1"/>
</dbReference>
<comment type="similarity">
    <text evidence="6">Belongs to the protein kinase superfamily.</text>
</comment>
<evidence type="ECO:0000256" key="6">
    <source>
        <dbReference type="RuleBase" id="RU000304"/>
    </source>
</evidence>
<dbReference type="InterPro" id="IPR008271">
    <property type="entry name" value="Ser/Thr_kinase_AS"/>
</dbReference>
<evidence type="ECO:0000313" key="8">
    <source>
        <dbReference type="EMBL" id="PWA94195.1"/>
    </source>
</evidence>
<keyword evidence="1" id="KW-0808">Transferase</keyword>
<dbReference type="GO" id="GO:0004674">
    <property type="term" value="F:protein serine/threonine kinase activity"/>
    <property type="evidence" value="ECO:0007669"/>
    <property type="project" value="UniProtKB-KW"/>
</dbReference>
<comment type="caution">
    <text evidence="8">The sequence shown here is derived from an EMBL/GenBank/DDBJ whole genome shotgun (WGS) entry which is preliminary data.</text>
</comment>
<name>A0A2U1Q857_ARTAN</name>
<dbReference type="AlphaFoldDB" id="A0A2U1Q857"/>
<evidence type="ECO:0000256" key="3">
    <source>
        <dbReference type="ARBA" id="ARBA00022777"/>
    </source>
</evidence>
<dbReference type="InterPro" id="IPR011009">
    <property type="entry name" value="Kinase-like_dom_sf"/>
</dbReference>
<organism evidence="8 9">
    <name type="scientific">Artemisia annua</name>
    <name type="common">Sweet wormwood</name>
    <dbReference type="NCBI Taxonomy" id="35608"/>
    <lineage>
        <taxon>Eukaryota</taxon>
        <taxon>Viridiplantae</taxon>
        <taxon>Streptophyta</taxon>
        <taxon>Embryophyta</taxon>
        <taxon>Tracheophyta</taxon>
        <taxon>Spermatophyta</taxon>
        <taxon>Magnoliopsida</taxon>
        <taxon>eudicotyledons</taxon>
        <taxon>Gunneridae</taxon>
        <taxon>Pentapetalae</taxon>
        <taxon>asterids</taxon>
        <taxon>campanulids</taxon>
        <taxon>Asterales</taxon>
        <taxon>Asteraceae</taxon>
        <taxon>Asteroideae</taxon>
        <taxon>Anthemideae</taxon>
        <taxon>Artemisiinae</taxon>
        <taxon>Artemisia</taxon>
    </lineage>
</organism>
<feature type="binding site" evidence="5">
    <location>
        <position position="40"/>
    </location>
    <ligand>
        <name>ATP</name>
        <dbReference type="ChEBI" id="CHEBI:30616"/>
    </ligand>
</feature>
<keyword evidence="4 5" id="KW-0067">ATP-binding</keyword>
<protein>
    <submittedName>
        <fullName evidence="8">Protein kinase-like domain, Concanavalin A-like lectin/glucanase domain protein</fullName>
    </submittedName>
</protein>
<dbReference type="PANTHER" id="PTHR27003">
    <property type="entry name" value="OS07G0166700 PROTEIN"/>
    <property type="match status" value="1"/>
</dbReference>
<evidence type="ECO:0000256" key="4">
    <source>
        <dbReference type="ARBA" id="ARBA00022840"/>
    </source>
</evidence>
<accession>A0A2U1Q857</accession>
<proteinExistence type="inferred from homology"/>